<dbReference type="EC" id="2.4.1.-" evidence="4"/>
<dbReference type="InterPro" id="IPR035595">
    <property type="entry name" value="UDP_glycos_trans_CS"/>
</dbReference>
<evidence type="ECO:0000313" key="7">
    <source>
        <dbReference type="Proteomes" id="UP000195402"/>
    </source>
</evidence>
<dbReference type="EMBL" id="MVGT01003660">
    <property type="protein sequence ID" value="OVA03618.1"/>
    <property type="molecule type" value="Genomic_DNA"/>
</dbReference>
<dbReference type="InParanoid" id="A0A200PZH9"/>
<reference evidence="6 7" key="1">
    <citation type="journal article" date="2017" name="Mol. Plant">
        <title>The Genome of Medicinal Plant Macleaya cordata Provides New Insights into Benzylisoquinoline Alkaloids Metabolism.</title>
        <authorList>
            <person name="Liu X."/>
            <person name="Liu Y."/>
            <person name="Huang P."/>
            <person name="Ma Y."/>
            <person name="Qing Z."/>
            <person name="Tang Q."/>
            <person name="Cao H."/>
            <person name="Cheng P."/>
            <person name="Zheng Y."/>
            <person name="Yuan Z."/>
            <person name="Zhou Y."/>
            <person name="Liu J."/>
            <person name="Tang Z."/>
            <person name="Zhuo Y."/>
            <person name="Zhang Y."/>
            <person name="Yu L."/>
            <person name="Huang J."/>
            <person name="Yang P."/>
            <person name="Peng Q."/>
            <person name="Zhang J."/>
            <person name="Jiang W."/>
            <person name="Zhang Z."/>
            <person name="Lin K."/>
            <person name="Ro D.K."/>
            <person name="Chen X."/>
            <person name="Xiong X."/>
            <person name="Shang Y."/>
            <person name="Huang S."/>
            <person name="Zeng J."/>
        </authorList>
    </citation>
    <scope>NUCLEOTIDE SEQUENCE [LARGE SCALE GENOMIC DNA]</scope>
    <source>
        <strain evidence="7">cv. BLH2017</strain>
        <tissue evidence="6">Root</tissue>
    </source>
</reference>
<evidence type="ECO:0000256" key="2">
    <source>
        <dbReference type="ARBA" id="ARBA00022679"/>
    </source>
</evidence>
<sequence>MDYKEEDHHNRFRVLMFPWLAHGHISPFLELAIKLTQRNFYIYFCSTPINLSSIKQQLTHHHETTTILFNPSLIQLIDLHLPSLPNLPPHYHTTKSLPPHLMSTLKKALDLSTPSFSNLLSTINPDLLIYDFIQPWAPTAASRLNIPAIQFLSTGAAFFSFFLHLLENPAVKFPFPSIYLTDYEERRVSQIMSYSDGLKDRDRLIQSINRSSNIVLIKTFREIEGNYIDYLSSSVGKEFVPVGPLVHEPPDFDNQMKKFSEWLVKKEKSSVVFVSFGSEYFMSKEEVEEIAYGLELSKVNFIWVIRFPEEEDNMRKISLHEVLPEGFMERVGVKGMVVEGWAPQAKILVNCKIGGFVSHCGWSSVMESMKFGVPVIAMPMHLDQPLNARLVVELGLGVEVQRGGDGGCRFEREEVAKVIKEVVMEKEGEEVRRRAREISEKMREKGEEEIDVLVEKLEQLCKKKKEHYLV</sequence>
<evidence type="ECO:0000256" key="1">
    <source>
        <dbReference type="ARBA" id="ARBA00009995"/>
    </source>
</evidence>
<dbReference type="GO" id="GO:0008194">
    <property type="term" value="F:UDP-glycosyltransferase activity"/>
    <property type="evidence" value="ECO:0007669"/>
    <property type="project" value="InterPro"/>
</dbReference>
<protein>
    <recommendedName>
        <fullName evidence="4">Glycosyltransferase</fullName>
        <ecNumber evidence="4">2.4.1.-</ecNumber>
    </recommendedName>
</protein>
<keyword evidence="2 3" id="KW-0808">Transferase</keyword>
<dbReference type="PANTHER" id="PTHR48044:SF9">
    <property type="entry name" value="UDP-GLYCOSYLTRANSFERASE SUPERFAMILY PROTEIN"/>
    <property type="match status" value="1"/>
</dbReference>
<dbReference type="Pfam" id="PF00201">
    <property type="entry name" value="UDPGT"/>
    <property type="match status" value="1"/>
</dbReference>
<dbReference type="GO" id="GO:1901137">
    <property type="term" value="P:carbohydrate derivative biosynthetic process"/>
    <property type="evidence" value="ECO:0007669"/>
    <property type="project" value="UniProtKB-ARBA"/>
</dbReference>
<comment type="similarity">
    <text evidence="1 3">Belongs to the UDP-glycosyltransferase family.</text>
</comment>
<dbReference type="OMA" id="RYTMLTC"/>
<dbReference type="PROSITE" id="PS00375">
    <property type="entry name" value="UDPGT"/>
    <property type="match status" value="1"/>
</dbReference>
<evidence type="ECO:0000259" key="5">
    <source>
        <dbReference type="Pfam" id="PF26168"/>
    </source>
</evidence>
<gene>
    <name evidence="6" type="ORF">BVC80_1651g129</name>
</gene>
<proteinExistence type="inferred from homology"/>
<dbReference type="PANTHER" id="PTHR48044">
    <property type="entry name" value="GLYCOSYLTRANSFERASE"/>
    <property type="match status" value="1"/>
</dbReference>
<dbReference type="SUPFAM" id="SSF53756">
    <property type="entry name" value="UDP-Glycosyltransferase/glycogen phosphorylase"/>
    <property type="match status" value="1"/>
</dbReference>
<dbReference type="InterPro" id="IPR058980">
    <property type="entry name" value="Glyco_transf_N"/>
</dbReference>
<evidence type="ECO:0000313" key="6">
    <source>
        <dbReference type="EMBL" id="OVA03618.1"/>
    </source>
</evidence>
<evidence type="ECO:0000256" key="3">
    <source>
        <dbReference type="RuleBase" id="RU003718"/>
    </source>
</evidence>
<dbReference type="CDD" id="cd03784">
    <property type="entry name" value="GT1_Gtf-like"/>
    <property type="match status" value="1"/>
</dbReference>
<keyword evidence="3" id="KW-0328">Glycosyltransferase</keyword>
<organism evidence="6 7">
    <name type="scientific">Macleaya cordata</name>
    <name type="common">Five-seeded plume-poppy</name>
    <name type="synonym">Bocconia cordata</name>
    <dbReference type="NCBI Taxonomy" id="56857"/>
    <lineage>
        <taxon>Eukaryota</taxon>
        <taxon>Viridiplantae</taxon>
        <taxon>Streptophyta</taxon>
        <taxon>Embryophyta</taxon>
        <taxon>Tracheophyta</taxon>
        <taxon>Spermatophyta</taxon>
        <taxon>Magnoliopsida</taxon>
        <taxon>Ranunculales</taxon>
        <taxon>Papaveraceae</taxon>
        <taxon>Papaveroideae</taxon>
        <taxon>Macleaya</taxon>
    </lineage>
</organism>
<dbReference type="InterPro" id="IPR002213">
    <property type="entry name" value="UDP_glucos_trans"/>
</dbReference>
<dbReference type="Gene3D" id="3.40.50.2000">
    <property type="entry name" value="Glycogen Phosphorylase B"/>
    <property type="match status" value="2"/>
</dbReference>
<evidence type="ECO:0000256" key="4">
    <source>
        <dbReference type="RuleBase" id="RU362057"/>
    </source>
</evidence>
<dbReference type="Pfam" id="PF26168">
    <property type="entry name" value="Glyco_transf_N"/>
    <property type="match status" value="1"/>
</dbReference>
<dbReference type="STRING" id="56857.A0A200PZH9"/>
<dbReference type="Proteomes" id="UP000195402">
    <property type="component" value="Unassembled WGS sequence"/>
</dbReference>
<feature type="domain" description="Glycosyltransferase N-terminal" evidence="5">
    <location>
        <begin position="13"/>
        <end position="245"/>
    </location>
</feature>
<keyword evidence="7" id="KW-1185">Reference proteome</keyword>
<dbReference type="AlphaFoldDB" id="A0A200PZH9"/>
<accession>A0A200PZH9</accession>
<comment type="caution">
    <text evidence="6">The sequence shown here is derived from an EMBL/GenBank/DDBJ whole genome shotgun (WGS) entry which is preliminary data.</text>
</comment>
<name>A0A200PZH9_MACCD</name>
<dbReference type="FunFam" id="3.40.50.2000:FF:000060">
    <property type="entry name" value="Glycosyltransferase"/>
    <property type="match status" value="1"/>
</dbReference>
<dbReference type="OrthoDB" id="1916172at2759"/>